<comment type="similarity">
    <text evidence="1">Belongs to the CutA family.</text>
</comment>
<dbReference type="EMBL" id="JACOGF010000018">
    <property type="protein sequence ID" value="MBC3920713.1"/>
    <property type="molecule type" value="Genomic_DNA"/>
</dbReference>
<reference evidence="2 3" key="1">
    <citation type="submission" date="2020-08" db="EMBL/GenBank/DDBJ databases">
        <title>Novel species isolated from subtropical streams in China.</title>
        <authorList>
            <person name="Lu H."/>
        </authorList>
    </citation>
    <scope>NUCLEOTIDE SEQUENCE [LARGE SCALE GENOMIC DNA]</scope>
    <source>
        <strain evidence="2 3">CY18W</strain>
    </source>
</reference>
<gene>
    <name evidence="2" type="ORF">H8L32_24825</name>
</gene>
<evidence type="ECO:0000313" key="3">
    <source>
        <dbReference type="Proteomes" id="UP000650424"/>
    </source>
</evidence>
<protein>
    <submittedName>
        <fullName evidence="2">Divalent-cation tolerance protein CutA</fullName>
    </submittedName>
</protein>
<dbReference type="InterPro" id="IPR011322">
    <property type="entry name" value="N-reg_PII-like_a/b"/>
</dbReference>
<comment type="caution">
    <text evidence="2">The sequence shown here is derived from an EMBL/GenBank/DDBJ whole genome shotgun (WGS) entry which is preliminary data.</text>
</comment>
<dbReference type="PANTHER" id="PTHR23419:SF8">
    <property type="entry name" value="FI09726P"/>
    <property type="match status" value="1"/>
</dbReference>
<sequence length="109" mass="12216">MDTQDFILVLTNVPDRETGKRMASQIVAQKLAACVNISSDILSIYNWDGQPQAEIEVQLMIKTTQARYAQLEELITSIHPYELPEIIAIPLVAGLPAYMGWVKKETETP</sequence>
<dbReference type="Gene3D" id="3.30.70.120">
    <property type="match status" value="1"/>
</dbReference>
<proteinExistence type="inferred from homology"/>
<dbReference type="InterPro" id="IPR015867">
    <property type="entry name" value="N-reg_PII/ATP_PRibTrfase_C"/>
</dbReference>
<dbReference type="PANTHER" id="PTHR23419">
    <property type="entry name" value="DIVALENT CATION TOLERANCE CUTA-RELATED"/>
    <property type="match status" value="1"/>
</dbReference>
<accession>A0ABR6ZXY0</accession>
<name>A0ABR6ZXY0_9BURK</name>
<evidence type="ECO:0000313" key="2">
    <source>
        <dbReference type="EMBL" id="MBC3920713.1"/>
    </source>
</evidence>
<dbReference type="Pfam" id="PF03091">
    <property type="entry name" value="CutA1"/>
    <property type="match status" value="1"/>
</dbReference>
<dbReference type="InterPro" id="IPR004323">
    <property type="entry name" value="Ion_tolerance_CutA"/>
</dbReference>
<organism evidence="2 3">
    <name type="scientific">Undibacterium hunanense</name>
    <dbReference type="NCBI Taxonomy" id="2762292"/>
    <lineage>
        <taxon>Bacteria</taxon>
        <taxon>Pseudomonadati</taxon>
        <taxon>Pseudomonadota</taxon>
        <taxon>Betaproteobacteria</taxon>
        <taxon>Burkholderiales</taxon>
        <taxon>Oxalobacteraceae</taxon>
        <taxon>Undibacterium</taxon>
    </lineage>
</organism>
<evidence type="ECO:0000256" key="1">
    <source>
        <dbReference type="ARBA" id="ARBA00010169"/>
    </source>
</evidence>
<dbReference type="Proteomes" id="UP000650424">
    <property type="component" value="Unassembled WGS sequence"/>
</dbReference>
<keyword evidence="3" id="KW-1185">Reference proteome</keyword>
<dbReference type="SUPFAM" id="SSF54913">
    <property type="entry name" value="GlnB-like"/>
    <property type="match status" value="1"/>
</dbReference>